<evidence type="ECO:0000313" key="11">
    <source>
        <dbReference type="EMBL" id="PWL08845.1"/>
    </source>
</evidence>
<keyword evidence="4 8" id="KW-0028">Amino-acid biosynthesis</keyword>
<dbReference type="HAMAP" id="MF_00197">
    <property type="entry name" value="DAP_epimerase"/>
    <property type="match status" value="1"/>
</dbReference>
<evidence type="ECO:0000313" key="13">
    <source>
        <dbReference type="Proteomes" id="UP000246004"/>
    </source>
</evidence>
<dbReference type="PROSITE" id="PS01326">
    <property type="entry name" value="DAP_EPIMERASE"/>
    <property type="match status" value="1"/>
</dbReference>
<dbReference type="Gene3D" id="3.10.310.10">
    <property type="entry name" value="Diaminopimelate Epimerase, Chain A, domain 1"/>
    <property type="match status" value="2"/>
</dbReference>
<proteinExistence type="inferred from homology"/>
<feature type="binding site" evidence="8">
    <location>
        <position position="15"/>
    </location>
    <ligand>
        <name>substrate</name>
    </ligand>
</feature>
<dbReference type="Proteomes" id="UP000246004">
    <property type="component" value="Unassembled WGS sequence"/>
</dbReference>
<dbReference type="NCBIfam" id="TIGR00652">
    <property type="entry name" value="DapF"/>
    <property type="match status" value="1"/>
</dbReference>
<keyword evidence="8" id="KW-0963">Cytoplasm</keyword>
<feature type="active site" evidence="9">
    <location>
        <position position="78"/>
    </location>
</feature>
<protein>
    <recommendedName>
        <fullName evidence="3 8">Diaminopimelate epimerase</fullName>
        <shortName evidence="8">DAP epimerase</shortName>
        <ecNumber evidence="3 8">5.1.1.7</ecNumber>
    </recommendedName>
    <alternativeName>
        <fullName evidence="8">PLP-independent amino acid racemase</fullName>
    </alternativeName>
</protein>
<evidence type="ECO:0000256" key="6">
    <source>
        <dbReference type="ARBA" id="ARBA00023235"/>
    </source>
</evidence>
<feature type="binding site" evidence="8">
    <location>
        <begin position="233"/>
        <end position="234"/>
    </location>
    <ligand>
        <name>substrate</name>
    </ligand>
</feature>
<comment type="similarity">
    <text evidence="2 8">Belongs to the diaminopimelate epimerase family.</text>
</comment>
<feature type="binding site" evidence="8">
    <location>
        <position position="171"/>
    </location>
    <ligand>
        <name>substrate</name>
    </ligand>
</feature>
<dbReference type="AlphaFoldDB" id="A0A2A2HF89"/>
<dbReference type="EMBL" id="LMVN01000004">
    <property type="protein sequence ID" value="PAV07944.1"/>
    <property type="molecule type" value="Genomic_DNA"/>
</dbReference>
<organism evidence="10 12">
    <name type="scientific">Methanosphaera cuniculi</name>
    <dbReference type="NCBI Taxonomy" id="1077256"/>
    <lineage>
        <taxon>Archaea</taxon>
        <taxon>Methanobacteriati</taxon>
        <taxon>Methanobacteriota</taxon>
        <taxon>Methanomada group</taxon>
        <taxon>Methanobacteria</taxon>
        <taxon>Methanobacteriales</taxon>
        <taxon>Methanobacteriaceae</taxon>
        <taxon>Methanosphaera</taxon>
    </lineage>
</organism>
<comment type="pathway">
    <text evidence="1 8">Amino-acid biosynthesis; L-lysine biosynthesis via DAP pathway; DL-2,6-diaminopimelate from LL-2,6-diaminopimelate: step 1/1.</text>
</comment>
<dbReference type="UniPathway" id="UPA00034">
    <property type="reaction ID" value="UER00025"/>
</dbReference>
<dbReference type="Pfam" id="PF01678">
    <property type="entry name" value="DAP_epimerase"/>
    <property type="match status" value="2"/>
</dbReference>
<feature type="binding site" evidence="8">
    <location>
        <begin position="79"/>
        <end position="80"/>
    </location>
    <ligand>
        <name>substrate</name>
    </ligand>
</feature>
<gene>
    <name evidence="8 11" type="primary">dapF</name>
    <name evidence="10" type="ORF">ASJ82_01515</name>
    <name evidence="11" type="ORF">MSCUN_02310</name>
</gene>
<reference evidence="11 13" key="1">
    <citation type="submission" date="2016-04" db="EMBL/GenBank/DDBJ databases">
        <title>Genome sequence of Methanosphaera cuniculi DSM 4103.</title>
        <authorList>
            <person name="Poehlein A."/>
            <person name="Seedorf H."/>
            <person name="Daniel R."/>
        </authorList>
    </citation>
    <scope>NUCLEOTIDE SEQUENCE [LARGE SCALE GENOMIC DNA]</scope>
    <source>
        <strain evidence="11 13">DSM 4103</strain>
    </source>
</reference>
<feature type="active site" description="Proton donor" evidence="8">
    <location>
        <position position="78"/>
    </location>
</feature>
<dbReference type="EMBL" id="LWMS01000007">
    <property type="protein sequence ID" value="PWL08845.1"/>
    <property type="molecule type" value="Genomic_DNA"/>
</dbReference>
<evidence type="ECO:0000313" key="10">
    <source>
        <dbReference type="EMBL" id="PAV07944.1"/>
    </source>
</evidence>
<feature type="binding site" evidence="8">
    <location>
        <position position="205"/>
    </location>
    <ligand>
        <name>substrate</name>
    </ligand>
</feature>
<comment type="function">
    <text evidence="8">Catalyzes the stereoinversion of LL-2,6-diaminopimelate (L,L-DAP) to meso-diaminopimelate (meso-DAP), a precursor of L-lysine.</text>
</comment>
<accession>A0A2A2HF89</accession>
<dbReference type="GO" id="GO:0009089">
    <property type="term" value="P:lysine biosynthetic process via diaminopimelate"/>
    <property type="evidence" value="ECO:0007669"/>
    <property type="project" value="UniProtKB-UniRule"/>
</dbReference>
<dbReference type="GO" id="GO:0005829">
    <property type="term" value="C:cytosol"/>
    <property type="evidence" value="ECO:0007669"/>
    <property type="project" value="TreeGrafter"/>
</dbReference>
<dbReference type="GO" id="GO:0008837">
    <property type="term" value="F:diaminopimelate epimerase activity"/>
    <property type="evidence" value="ECO:0007669"/>
    <property type="project" value="UniProtKB-UniRule"/>
</dbReference>
<evidence type="ECO:0000256" key="7">
    <source>
        <dbReference type="ARBA" id="ARBA00051712"/>
    </source>
</evidence>
<comment type="subunit">
    <text evidence="8">Homodimer.</text>
</comment>
<comment type="subcellular location">
    <subcellularLocation>
        <location evidence="8">Cytoplasm</location>
    </subcellularLocation>
</comment>
<feature type="binding site" evidence="8">
    <location>
        <begin position="223"/>
        <end position="224"/>
    </location>
    <ligand>
        <name>substrate</name>
    </ligand>
</feature>
<dbReference type="RefSeq" id="WP_095608150.1">
    <property type="nucleotide sequence ID" value="NZ_CAUHCB010000014.1"/>
</dbReference>
<dbReference type="Proteomes" id="UP000217528">
    <property type="component" value="Unassembled WGS sequence"/>
</dbReference>
<feature type="active site" description="Proton acceptor" evidence="8">
    <location>
        <position position="232"/>
    </location>
</feature>
<dbReference type="SUPFAM" id="SSF54506">
    <property type="entry name" value="Diaminopimelate epimerase-like"/>
    <property type="match status" value="2"/>
</dbReference>
<keyword evidence="6 8" id="KW-0413">Isomerase</keyword>
<evidence type="ECO:0000313" key="12">
    <source>
        <dbReference type="Proteomes" id="UP000217528"/>
    </source>
</evidence>
<dbReference type="InterPro" id="IPR001653">
    <property type="entry name" value="DAP_epimerase_DapF"/>
</dbReference>
<evidence type="ECO:0000256" key="2">
    <source>
        <dbReference type="ARBA" id="ARBA00010219"/>
    </source>
</evidence>
<evidence type="ECO:0000256" key="4">
    <source>
        <dbReference type="ARBA" id="ARBA00022605"/>
    </source>
</evidence>
<evidence type="ECO:0000256" key="1">
    <source>
        <dbReference type="ARBA" id="ARBA00005196"/>
    </source>
</evidence>
<dbReference type="EC" id="5.1.1.7" evidence="3 8"/>
<name>A0A2A2HF89_9EURY</name>
<evidence type="ECO:0000256" key="5">
    <source>
        <dbReference type="ARBA" id="ARBA00023154"/>
    </source>
</evidence>
<feature type="site" description="Could be important to modulate the pK values of the two catalytic cysteine residues" evidence="8">
    <location>
        <position position="173"/>
    </location>
</feature>
<keyword evidence="5 8" id="KW-0457">Lysine biosynthesis</keyword>
<feature type="site" description="Could be important to modulate the pK values of the two catalytic cysteine residues" evidence="8">
    <location>
        <position position="223"/>
    </location>
</feature>
<reference evidence="10 12" key="2">
    <citation type="journal article" date="2017" name="BMC Genomics">
        <title>Genomic analysis of methanogenic archaea reveals a shift towards energy conservation.</title>
        <authorList>
            <person name="Gilmore S.P."/>
            <person name="Henske J.K."/>
            <person name="Sexton J.A."/>
            <person name="Solomon K.V."/>
            <person name="Seppala S."/>
            <person name="Yoo J.I."/>
            <person name="Huyett L.M."/>
            <person name="Pressman A."/>
            <person name="Cogan J.Z."/>
            <person name="Kivenson V."/>
            <person name="Peng X."/>
            <person name="Tan Y."/>
            <person name="Valentine D.L."/>
            <person name="O'Malley M.A."/>
        </authorList>
    </citation>
    <scope>NUCLEOTIDE SEQUENCE [LARGE SCALE GENOMIC DNA]</scope>
    <source>
        <strain evidence="10 12">1R-7</strain>
    </source>
</reference>
<dbReference type="InterPro" id="IPR018510">
    <property type="entry name" value="DAP_epimerase_AS"/>
</dbReference>
<dbReference type="PANTHER" id="PTHR31689">
    <property type="entry name" value="DIAMINOPIMELATE EPIMERASE, CHLOROPLASTIC"/>
    <property type="match status" value="1"/>
</dbReference>
<sequence>MNKEIQFTKMHALGNDYIVINETKETVIDEDMKTPLSDTICTRRFNVGADGVIFACKSDKADVKFRIFNSDGSEAEMCGNGIRCLAKYVYDNDIVKKTTMQIETMEDIKEARLTVDENDEVTSIQIDMGRGYFKPEDIPAIAPSGNTDEFINEEIVVEDETVIMNAASVGNPHAVCFTDVNIDDIDLDFYGPRIETHEAFPEKVNVHFVNIITPDEINILTWERGAGFTYACGTGTTTCVLLGYKTGLLADHVHAHLSGGDLDITITDHDDYLTATMEGRAVTVYEASMNVEL</sequence>
<evidence type="ECO:0000256" key="3">
    <source>
        <dbReference type="ARBA" id="ARBA00013080"/>
    </source>
</evidence>
<feature type="binding site" evidence="8">
    <location>
        <position position="69"/>
    </location>
    <ligand>
        <name>substrate</name>
    </ligand>
</feature>
<comment type="caution">
    <text evidence="8">Lacks conserved residue(s) required for the propagation of feature annotation.</text>
</comment>
<keyword evidence="12" id="KW-1185">Reference proteome</keyword>
<comment type="caution">
    <text evidence="10">The sequence shown here is derived from an EMBL/GenBank/DDBJ whole genome shotgun (WGS) entry which is preliminary data.</text>
</comment>
<evidence type="ECO:0000256" key="9">
    <source>
        <dbReference type="PROSITE-ProRule" id="PRU10125"/>
    </source>
</evidence>
<evidence type="ECO:0000256" key="8">
    <source>
        <dbReference type="HAMAP-Rule" id="MF_00197"/>
    </source>
</evidence>
<comment type="catalytic activity">
    <reaction evidence="7 8">
        <text>(2S,6S)-2,6-diaminopimelate = meso-2,6-diaminopimelate</text>
        <dbReference type="Rhea" id="RHEA:15393"/>
        <dbReference type="ChEBI" id="CHEBI:57609"/>
        <dbReference type="ChEBI" id="CHEBI:57791"/>
        <dbReference type="EC" id="5.1.1.7"/>
    </reaction>
</comment>
<dbReference type="PANTHER" id="PTHR31689:SF0">
    <property type="entry name" value="DIAMINOPIMELATE EPIMERASE"/>
    <property type="match status" value="1"/>
</dbReference>